<dbReference type="InterPro" id="IPR024361">
    <property type="entry name" value="BACON"/>
</dbReference>
<accession>A0A1B1S9X3</accession>
<dbReference type="Proteomes" id="UP000186351">
    <property type="component" value="Chromosome"/>
</dbReference>
<sequence length="292" mass="32486">MARLSIDTHEATLARNGRSPLDQDVKFRVIANKGYEITSEQDWLGVDKPTGHGLNDVLIVAKENESGALRTGTLLVRSGNLYEELVVTQTEQAPDPMRLFYHQDFEWCIPLAQPNSDPVGDQDTSGKKRQDVLADPIKSGWEATGLTIYNMQGKQVSAYISYIHFNNNFKKYHPEYKSYDAGVILPRLDLGTEKVNAVITVQICPEGSLKSGLDKVPFVVSIESGSGYVGATGSAKKSPVFTPPTVQLMWHTVEYVLRDISSDTRIALRTDGNTADYCRWMLNEISLKETKL</sequence>
<dbReference type="RefSeq" id="WP_084274033.1">
    <property type="nucleotide sequence ID" value="NZ_CAJTAP010000013.1"/>
</dbReference>
<evidence type="ECO:0000313" key="2">
    <source>
        <dbReference type="EMBL" id="ANU63594.1"/>
    </source>
</evidence>
<dbReference type="Gene3D" id="2.60.40.10">
    <property type="entry name" value="Immunoglobulins"/>
    <property type="match status" value="1"/>
</dbReference>
<protein>
    <recommendedName>
        <fullName evidence="1">BACON domain-containing protein</fullName>
    </recommendedName>
</protein>
<proteinExistence type="predicted"/>
<dbReference type="STRING" id="1796646.A4V02_07550"/>
<feature type="domain" description="BACON" evidence="1">
    <location>
        <begin position="36"/>
        <end position="89"/>
    </location>
</feature>
<organism evidence="2 3">
    <name type="scientific">Muribaculum intestinale</name>
    <dbReference type="NCBI Taxonomy" id="1796646"/>
    <lineage>
        <taxon>Bacteria</taxon>
        <taxon>Pseudomonadati</taxon>
        <taxon>Bacteroidota</taxon>
        <taxon>Bacteroidia</taxon>
        <taxon>Bacteroidales</taxon>
        <taxon>Muribaculaceae</taxon>
        <taxon>Muribaculum</taxon>
    </lineage>
</organism>
<dbReference type="KEGG" id="pary:A4V02_07550"/>
<name>A0A1B1S9X3_9BACT</name>
<dbReference type="InterPro" id="IPR013783">
    <property type="entry name" value="Ig-like_fold"/>
</dbReference>
<dbReference type="GeneID" id="65536710"/>
<dbReference type="EMBL" id="CP015402">
    <property type="protein sequence ID" value="ANU63594.1"/>
    <property type="molecule type" value="Genomic_DNA"/>
</dbReference>
<dbReference type="Pfam" id="PF13004">
    <property type="entry name" value="BACON"/>
    <property type="match status" value="1"/>
</dbReference>
<keyword evidence="3" id="KW-1185">Reference proteome</keyword>
<evidence type="ECO:0000259" key="1">
    <source>
        <dbReference type="Pfam" id="PF13004"/>
    </source>
</evidence>
<gene>
    <name evidence="2" type="ORF">A4V02_07550</name>
</gene>
<dbReference type="CDD" id="cd14948">
    <property type="entry name" value="BACON"/>
    <property type="match status" value="1"/>
</dbReference>
<dbReference type="AlphaFoldDB" id="A0A1B1S9X3"/>
<reference evidence="3" key="1">
    <citation type="submission" date="2016-04" db="EMBL/GenBank/DDBJ databases">
        <title>Complete Genome Sequences of Twelve Strains of a Stable Defined Moderately Diverse Mouse Microbiota 2 (sDMDMm2).</title>
        <authorList>
            <person name="Uchimura Y."/>
            <person name="Wyss M."/>
            <person name="Brugiroux S."/>
            <person name="Limenitakis J.P."/>
            <person name="Stecher B."/>
            <person name="McCoy K.D."/>
            <person name="Macpherson A.J."/>
        </authorList>
    </citation>
    <scope>NUCLEOTIDE SEQUENCE [LARGE SCALE GENOMIC DNA]</scope>
    <source>
        <strain evidence="3">YL27</strain>
    </source>
</reference>
<evidence type="ECO:0000313" key="3">
    <source>
        <dbReference type="Proteomes" id="UP000186351"/>
    </source>
</evidence>
<dbReference type="OrthoDB" id="1002989at2"/>